<dbReference type="PANTHER" id="PTHR46429:SF1">
    <property type="entry name" value="23S RRNA (GUANOSINE-2'-O-)-METHYLTRANSFERASE RLMB"/>
    <property type="match status" value="1"/>
</dbReference>
<keyword evidence="2" id="KW-0808">Transferase</keyword>
<feature type="domain" description="tRNA/rRNA methyltransferase SpoU type" evidence="3">
    <location>
        <begin position="24"/>
        <end position="161"/>
    </location>
</feature>
<evidence type="ECO:0000256" key="1">
    <source>
        <dbReference type="ARBA" id="ARBA00022603"/>
    </source>
</evidence>
<sequence length="173" mass="19331">MITNSVQFFKGKNYNIKNDDCQVIFAAWKFKTPGNIGQLIRLAHNIGANKVLFIDSGHIKRVSEIRKMAGFSYNQMKWEFISEDEFLQRASSGFSLVAVETSLGSENIYTVDLPSKTIFLLGNETNGIPGDIIQKCSTSIHIPMPGGCKSLNVSHAAAVVAFEWFRQKYFGEL</sequence>
<dbReference type="InterPro" id="IPR029026">
    <property type="entry name" value="tRNA_m1G_MTases_N"/>
</dbReference>
<dbReference type="Pfam" id="PF00588">
    <property type="entry name" value="SpoU_methylase"/>
    <property type="match status" value="1"/>
</dbReference>
<proteinExistence type="predicted"/>
<evidence type="ECO:0000259" key="3">
    <source>
        <dbReference type="Pfam" id="PF00588"/>
    </source>
</evidence>
<evidence type="ECO:0000313" key="4">
    <source>
        <dbReference type="EMBL" id="VAW19497.1"/>
    </source>
</evidence>
<gene>
    <name evidence="4" type="ORF">MNBD_BACTEROID01-2537</name>
</gene>
<evidence type="ECO:0000256" key="2">
    <source>
        <dbReference type="ARBA" id="ARBA00022679"/>
    </source>
</evidence>
<dbReference type="Gene3D" id="3.40.1280.10">
    <property type="match status" value="1"/>
</dbReference>
<dbReference type="GO" id="GO:0008173">
    <property type="term" value="F:RNA methyltransferase activity"/>
    <property type="evidence" value="ECO:0007669"/>
    <property type="project" value="InterPro"/>
</dbReference>
<dbReference type="SUPFAM" id="SSF75217">
    <property type="entry name" value="alpha/beta knot"/>
    <property type="match status" value="1"/>
</dbReference>
<organism evidence="4">
    <name type="scientific">hydrothermal vent metagenome</name>
    <dbReference type="NCBI Taxonomy" id="652676"/>
    <lineage>
        <taxon>unclassified sequences</taxon>
        <taxon>metagenomes</taxon>
        <taxon>ecological metagenomes</taxon>
    </lineage>
</organism>
<dbReference type="GO" id="GO:0006396">
    <property type="term" value="P:RNA processing"/>
    <property type="evidence" value="ECO:0007669"/>
    <property type="project" value="InterPro"/>
</dbReference>
<dbReference type="AlphaFoldDB" id="A0A3B0U1E8"/>
<accession>A0A3B0U1E8</accession>
<dbReference type="GO" id="GO:0032259">
    <property type="term" value="P:methylation"/>
    <property type="evidence" value="ECO:0007669"/>
    <property type="project" value="UniProtKB-KW"/>
</dbReference>
<dbReference type="InterPro" id="IPR001537">
    <property type="entry name" value="SpoU_MeTrfase"/>
</dbReference>
<dbReference type="GO" id="GO:0005829">
    <property type="term" value="C:cytosol"/>
    <property type="evidence" value="ECO:0007669"/>
    <property type="project" value="TreeGrafter"/>
</dbReference>
<dbReference type="InterPro" id="IPR004441">
    <property type="entry name" value="rRNA_MeTrfase_TrmH"/>
</dbReference>
<dbReference type="InterPro" id="IPR029028">
    <property type="entry name" value="Alpha/beta_knot_MTases"/>
</dbReference>
<dbReference type="EMBL" id="UOEP01000100">
    <property type="protein sequence ID" value="VAW19497.1"/>
    <property type="molecule type" value="Genomic_DNA"/>
</dbReference>
<reference evidence="4" key="1">
    <citation type="submission" date="2018-06" db="EMBL/GenBank/DDBJ databases">
        <authorList>
            <person name="Zhirakovskaya E."/>
        </authorList>
    </citation>
    <scope>NUCLEOTIDE SEQUENCE</scope>
</reference>
<dbReference type="PANTHER" id="PTHR46429">
    <property type="entry name" value="23S RRNA (GUANOSINE-2'-O-)-METHYLTRANSFERASE RLMB"/>
    <property type="match status" value="1"/>
</dbReference>
<keyword evidence="1" id="KW-0489">Methyltransferase</keyword>
<protein>
    <recommendedName>
        <fullName evidence="3">tRNA/rRNA methyltransferase SpoU type domain-containing protein</fullName>
    </recommendedName>
</protein>
<name>A0A3B0U1E8_9ZZZZ</name>
<dbReference type="GO" id="GO:0003723">
    <property type="term" value="F:RNA binding"/>
    <property type="evidence" value="ECO:0007669"/>
    <property type="project" value="InterPro"/>
</dbReference>